<organism evidence="2 3">
    <name type="scientific">Iocasia fonsfrigidae</name>
    <dbReference type="NCBI Taxonomy" id="2682810"/>
    <lineage>
        <taxon>Bacteria</taxon>
        <taxon>Bacillati</taxon>
        <taxon>Bacillota</taxon>
        <taxon>Clostridia</taxon>
        <taxon>Halanaerobiales</taxon>
        <taxon>Halanaerobiaceae</taxon>
        <taxon>Iocasia</taxon>
    </lineage>
</organism>
<evidence type="ECO:0000259" key="1">
    <source>
        <dbReference type="Pfam" id="PF18899"/>
    </source>
</evidence>
<name>A0A8A7KHW7_9FIRM</name>
<dbReference type="KEGG" id="ifn:GM661_05480"/>
<dbReference type="InterPro" id="IPR011856">
    <property type="entry name" value="tRNA_endonuc-like_dom_sf"/>
</dbReference>
<dbReference type="RefSeq" id="WP_230869100.1">
    <property type="nucleotide sequence ID" value="NZ_CP046640.1"/>
</dbReference>
<gene>
    <name evidence="2" type="ORF">GM661_05480</name>
</gene>
<dbReference type="InterPro" id="IPR043714">
    <property type="entry name" value="DUF5655"/>
</dbReference>
<dbReference type="Proteomes" id="UP000665020">
    <property type="component" value="Chromosome"/>
</dbReference>
<keyword evidence="3" id="KW-1185">Reference proteome</keyword>
<dbReference type="GO" id="GO:0003676">
    <property type="term" value="F:nucleic acid binding"/>
    <property type="evidence" value="ECO:0007669"/>
    <property type="project" value="InterPro"/>
</dbReference>
<reference evidence="2" key="1">
    <citation type="submission" date="2019-12" db="EMBL/GenBank/DDBJ databases">
        <authorList>
            <person name="zhang j."/>
            <person name="sun C.M."/>
        </authorList>
    </citation>
    <scope>NUCLEOTIDE SEQUENCE</scope>
    <source>
        <strain evidence="2">NS-1</strain>
    </source>
</reference>
<evidence type="ECO:0000313" key="3">
    <source>
        <dbReference type="Proteomes" id="UP000665020"/>
    </source>
</evidence>
<dbReference type="AlphaFoldDB" id="A0A8A7KHW7"/>
<accession>A0A8A7KHW7</accession>
<protein>
    <submittedName>
        <fullName evidence="2">DUF91 domain-containing protein</fullName>
    </submittedName>
</protein>
<dbReference type="EMBL" id="CP046640">
    <property type="protein sequence ID" value="QTL97472.1"/>
    <property type="molecule type" value="Genomic_DNA"/>
</dbReference>
<dbReference type="Gene3D" id="3.40.1350.10">
    <property type="match status" value="1"/>
</dbReference>
<sequence length="303" mass="34828">MSDLKLFNIRNGVQELKGESVALEKSLQNLLEANLSDFLGVRFLASEYSTGEIHGGRMDTIGIDENNCPVIIEYKRSMNQNVINQGLYYLDWLMDHKASFKLMVMERLGADIAKEIEWSSPRLLCIAGDFTKFDEHAVRQINRNIELIRYKKYEDELLLLELVNASSGTTDVISNTETGIVEKKKYKTVTDYLNQSDEKLTDLYENIREFLLNLGNDVQEKTLQYYIAFKRFHNFACLVIQPKTNNILVYLKVNPKSIELEEGFTRDMTGIGHVAPGDLEVTLYNNEDFDKAKDLFVRSYEGS</sequence>
<evidence type="ECO:0000313" key="2">
    <source>
        <dbReference type="EMBL" id="QTL97472.1"/>
    </source>
</evidence>
<feature type="domain" description="DUF5655" evidence="1">
    <location>
        <begin position="189"/>
        <end position="282"/>
    </location>
</feature>
<dbReference type="Pfam" id="PF18899">
    <property type="entry name" value="DUF5655"/>
    <property type="match status" value="1"/>
</dbReference>
<proteinExistence type="predicted"/>